<evidence type="ECO:0000313" key="5">
    <source>
        <dbReference type="EMBL" id="OZG53073.1"/>
    </source>
</evidence>
<dbReference type="Pfam" id="PF17966">
    <property type="entry name" value="Muc_B2"/>
    <property type="match status" value="4"/>
</dbReference>
<dbReference type="AlphaFoldDB" id="A0A261F1X7"/>
<feature type="signal peptide" evidence="3">
    <location>
        <begin position="1"/>
        <end position="27"/>
    </location>
</feature>
<keyword evidence="6" id="KW-1185">Reference proteome</keyword>
<protein>
    <submittedName>
        <fullName evidence="5">MucBP domain family protein</fullName>
    </submittedName>
</protein>
<feature type="transmembrane region" description="Helical" evidence="2">
    <location>
        <begin position="1203"/>
        <end position="1226"/>
    </location>
</feature>
<dbReference type="Proteomes" id="UP000243657">
    <property type="component" value="Unassembled WGS sequence"/>
</dbReference>
<dbReference type="InterPro" id="IPR041495">
    <property type="entry name" value="Mub_B2"/>
</dbReference>
<feature type="domain" description="Mub B2-like" evidence="4">
    <location>
        <begin position="977"/>
        <end position="1070"/>
    </location>
</feature>
<organism evidence="5 6">
    <name type="scientific">Alloscardovia macacae</name>
    <dbReference type="NCBI Taxonomy" id="1160091"/>
    <lineage>
        <taxon>Bacteria</taxon>
        <taxon>Bacillati</taxon>
        <taxon>Actinomycetota</taxon>
        <taxon>Actinomycetes</taxon>
        <taxon>Bifidobacteriales</taxon>
        <taxon>Bifidobacteriaceae</taxon>
        <taxon>Alloscardovia</taxon>
    </lineage>
</organism>
<comment type="caution">
    <text evidence="5">The sequence shown here is derived from an EMBL/GenBank/DDBJ whole genome shotgun (WGS) entry which is preliminary data.</text>
</comment>
<sequence length="1236" mass="133429">MTRYLPRARKILYAFLACTLISSMAHAALAVEDSDVSPPEAGSSAASGESRENVISVGPDAKLDEAIANAPDGAVLEITGTHTLGSTPITIHKSMTLRAGADGGVIQTTQRADAHIIFEGKGKNFILGSENEEPVLTLDGVTVKAAAGSFEARKGWLIDKGGLDINGADVEAKISGGTITNGRTAETYGYHVGALQVRNNAVVTEISGGNFTGSATAMAVDSGSVVKKISGGTFTRGTNSSPWDTVRVKYATIEDITGGTFTSNYDAALRVEEGGHIKHISGGTFHTETAAQYLAYLQAFRLDYGAALSIYTGVNDTTGADFTGVDKISGGDFSGTHAIFMLGNNAQPYEKKSMVTIGEISGGTFTSTLEKDKDKTGRRIKKDAVLLGRQSYIGRISGGTFRTKFDSPALHLAYTQGSDANTRPRATIAEISGGIFISDKSYSLDIEKGLVDTISGGEFYSANTSGVSTSSNGAIRQITGGKFYNNYSPAECSSWNENVPLIKASYYATPRDSKPQGLLLEPGLTSDIGKGRYWTKLCRSKNGAYDYNVVPPNAVLPEGYVIAGYDSDYGFRPVKAEDGTTDFVLKNGSIYFKKNAEGEVLPASISGSNNDWYAENGYEKLEKPIYALAQSYRTEDVALKEDHQNPDGTTEVRHYRYLMKTPTVTFDVNAPRVVNNAGTSGTAARSTRAANVEVLPHTGEVPATMTIKPFAYDRYANSISEKNSQVFKVPGNEGGLAIEGYKFTGFNTAADGSGVRMREGEYYAMPSANVTLYAQWERVTQDEPESKTLTRTIRYIDKVTKAPIHDPQVQSVTLTRTNVRNLVTNAVTGGEWSTTKFEAVVSPSVDRYGAPDKATVPELAVNGETEDITVDVMYPQGTKDEPESKTLTRTIRYIDKVTKAPIRDPQVQTVTLTRTNVRNLVTGVVTEGEWSTAKFEAVNSPSVENYGAPDTLTVPELVVNGDTKDITVDVMYPQGTKDETEEKNITRTITYVDEVTHKEISTHVIQSVTLKRTNERNLVTGDVKKGTWSTAKFEAVTSPTVDKYGAPDRDAVGAMDVTDETQNFTVMVTYPRGTENVREEKIITRTITFVDEETGQQIADSILQKVTLERTNVRDLVTSAVTEAEWSTAVFPEVQIPAIEGYQSPTLASIPEVQVNGQTEDEVIRLAFSREKKIVKTDTVPGSAKSVQDVKKDHALARTGVDLTVLTAATVMLLVVGVASTASVAVSRKRSVKRMK</sequence>
<keyword evidence="2" id="KW-0812">Transmembrane</keyword>
<keyword evidence="2" id="KW-0472">Membrane</keyword>
<dbReference type="InterPro" id="IPR042229">
    <property type="entry name" value="Listeria/Bacterioides_rpt_sf"/>
</dbReference>
<evidence type="ECO:0000259" key="4">
    <source>
        <dbReference type="Pfam" id="PF17966"/>
    </source>
</evidence>
<feature type="compositionally biased region" description="Low complexity" evidence="1">
    <location>
        <begin position="37"/>
        <end position="48"/>
    </location>
</feature>
<evidence type="ECO:0000256" key="1">
    <source>
        <dbReference type="SAM" id="MobiDB-lite"/>
    </source>
</evidence>
<keyword evidence="3" id="KW-0732">Signal</keyword>
<evidence type="ECO:0000256" key="3">
    <source>
        <dbReference type="SAM" id="SignalP"/>
    </source>
</evidence>
<name>A0A261F1X7_9BIFI</name>
<reference evidence="5 6" key="1">
    <citation type="journal article" date="2017" name="BMC Genomics">
        <title>Comparative genomic and phylogenomic analyses of the Bifidobacteriaceae family.</title>
        <authorList>
            <person name="Lugli G.A."/>
            <person name="Milani C."/>
            <person name="Turroni F."/>
            <person name="Duranti S."/>
            <person name="Mancabelli L."/>
            <person name="Mangifesta M."/>
            <person name="Ferrario C."/>
            <person name="Modesto M."/>
            <person name="Mattarelli P."/>
            <person name="Jiri K."/>
            <person name="van Sinderen D."/>
            <person name="Ventura M."/>
        </authorList>
    </citation>
    <scope>NUCLEOTIDE SEQUENCE [LARGE SCALE GENOMIC DNA]</scope>
    <source>
        <strain evidence="5 6">DSM 24762</strain>
    </source>
</reference>
<keyword evidence="2" id="KW-1133">Transmembrane helix</keyword>
<feature type="chain" id="PRO_5012650119" evidence="3">
    <location>
        <begin position="28"/>
        <end position="1236"/>
    </location>
</feature>
<dbReference type="Gene3D" id="2.60.40.4270">
    <property type="entry name" value="Listeria-Bacteroides repeat domain"/>
    <property type="match status" value="1"/>
</dbReference>
<dbReference type="EMBL" id="MWWT01000009">
    <property type="protein sequence ID" value="OZG53073.1"/>
    <property type="molecule type" value="Genomic_DNA"/>
</dbReference>
<evidence type="ECO:0000313" key="6">
    <source>
        <dbReference type="Proteomes" id="UP000243657"/>
    </source>
</evidence>
<evidence type="ECO:0000256" key="2">
    <source>
        <dbReference type="SAM" id="Phobius"/>
    </source>
</evidence>
<accession>A0A261F1X7</accession>
<gene>
    <name evidence="5" type="ORF">ALMA_1375</name>
</gene>
<feature type="domain" description="Mub B2-like" evidence="4">
    <location>
        <begin position="1076"/>
        <end position="1168"/>
    </location>
</feature>
<feature type="domain" description="Mub B2-like" evidence="4">
    <location>
        <begin position="781"/>
        <end position="874"/>
    </location>
</feature>
<feature type="domain" description="Mub B2-like" evidence="4">
    <location>
        <begin position="879"/>
        <end position="972"/>
    </location>
</feature>
<feature type="region of interest" description="Disordered" evidence="1">
    <location>
        <begin position="34"/>
        <end position="53"/>
    </location>
</feature>
<proteinExistence type="predicted"/>
<dbReference type="Gene3D" id="2.60.40.4300">
    <property type="match status" value="4"/>
</dbReference>